<dbReference type="RefSeq" id="WP_093030809.1">
    <property type="nucleotide sequence ID" value="NZ_FMZV01000006.1"/>
</dbReference>
<dbReference type="STRING" id="639004.SAMN04488239_10687"/>
<name>A0A1G6TG03_9RHOB</name>
<dbReference type="Pfam" id="PF02826">
    <property type="entry name" value="2-Hacid_dh_C"/>
    <property type="match status" value="1"/>
</dbReference>
<dbReference type="GO" id="GO:0016491">
    <property type="term" value="F:oxidoreductase activity"/>
    <property type="evidence" value="ECO:0007669"/>
    <property type="project" value="UniProtKB-KW"/>
</dbReference>
<organism evidence="4 5">
    <name type="scientific">Ruegeria marina</name>
    <dbReference type="NCBI Taxonomy" id="639004"/>
    <lineage>
        <taxon>Bacteria</taxon>
        <taxon>Pseudomonadati</taxon>
        <taxon>Pseudomonadota</taxon>
        <taxon>Alphaproteobacteria</taxon>
        <taxon>Rhodobacterales</taxon>
        <taxon>Roseobacteraceae</taxon>
        <taxon>Ruegeria</taxon>
    </lineage>
</organism>
<dbReference type="Proteomes" id="UP000199628">
    <property type="component" value="Unassembled WGS sequence"/>
</dbReference>
<dbReference type="Gene3D" id="3.40.50.720">
    <property type="entry name" value="NAD(P)-binding Rossmann-like Domain"/>
    <property type="match status" value="2"/>
</dbReference>
<dbReference type="InterPro" id="IPR006140">
    <property type="entry name" value="D-isomer_DH_NAD-bd"/>
</dbReference>
<feature type="domain" description="D-isomer specific 2-hydroxyacid dehydrogenase NAD-binding" evidence="3">
    <location>
        <begin position="104"/>
        <end position="277"/>
    </location>
</feature>
<dbReference type="PANTHER" id="PTHR43333:SF1">
    <property type="entry name" value="D-ISOMER SPECIFIC 2-HYDROXYACID DEHYDROGENASE NAD-BINDING DOMAIN-CONTAINING PROTEIN"/>
    <property type="match status" value="1"/>
</dbReference>
<dbReference type="EMBL" id="FMZV01000006">
    <property type="protein sequence ID" value="SDD27969.1"/>
    <property type="molecule type" value="Genomic_DNA"/>
</dbReference>
<reference evidence="5" key="1">
    <citation type="submission" date="2016-10" db="EMBL/GenBank/DDBJ databases">
        <authorList>
            <person name="Varghese N."/>
            <person name="Submissions S."/>
        </authorList>
    </citation>
    <scope>NUCLEOTIDE SEQUENCE [LARGE SCALE GENOMIC DNA]</scope>
    <source>
        <strain evidence="5">CGMCC 1.9108</strain>
    </source>
</reference>
<dbReference type="CDD" id="cd12164">
    <property type="entry name" value="GDH_like_2"/>
    <property type="match status" value="1"/>
</dbReference>
<keyword evidence="4" id="KW-0670">Pyruvate</keyword>
<dbReference type="InterPro" id="IPR036291">
    <property type="entry name" value="NAD(P)-bd_dom_sf"/>
</dbReference>
<dbReference type="OrthoDB" id="9787219at2"/>
<dbReference type="PANTHER" id="PTHR43333">
    <property type="entry name" value="2-HACID_DH_C DOMAIN-CONTAINING PROTEIN"/>
    <property type="match status" value="1"/>
</dbReference>
<keyword evidence="1" id="KW-0560">Oxidoreductase</keyword>
<accession>A0A1G6TG03</accession>
<gene>
    <name evidence="4" type="ORF">SAMN04488239_10687</name>
</gene>
<dbReference type="GO" id="GO:0051287">
    <property type="term" value="F:NAD binding"/>
    <property type="evidence" value="ECO:0007669"/>
    <property type="project" value="InterPro"/>
</dbReference>
<dbReference type="AlphaFoldDB" id="A0A1G6TG03"/>
<evidence type="ECO:0000259" key="3">
    <source>
        <dbReference type="Pfam" id="PF02826"/>
    </source>
</evidence>
<keyword evidence="5" id="KW-1185">Reference proteome</keyword>
<dbReference type="SUPFAM" id="SSF51735">
    <property type="entry name" value="NAD(P)-binding Rossmann-fold domains"/>
    <property type="match status" value="1"/>
</dbReference>
<protein>
    <submittedName>
        <fullName evidence="4">Glyoxylate/hydroxypyruvate reductase A</fullName>
    </submittedName>
</protein>
<evidence type="ECO:0000256" key="2">
    <source>
        <dbReference type="ARBA" id="ARBA00023027"/>
    </source>
</evidence>
<evidence type="ECO:0000313" key="4">
    <source>
        <dbReference type="EMBL" id="SDD27969.1"/>
    </source>
</evidence>
<proteinExistence type="predicted"/>
<keyword evidence="2" id="KW-0520">NAD</keyword>
<evidence type="ECO:0000313" key="5">
    <source>
        <dbReference type="Proteomes" id="UP000199628"/>
    </source>
</evidence>
<evidence type="ECO:0000256" key="1">
    <source>
        <dbReference type="ARBA" id="ARBA00023002"/>
    </source>
</evidence>
<sequence length="311" mass="33334">MALLVDTGISGWMSNEEIAAQLQGHLPGADIRTPEGLGDPSQVTMMAVANLRADWPAQLPNLALVQKLGAGVETIVAHPALPPHVRVTRLKPDDPAREIAEWFLAYVLRAHRNLDAHRANQARAAWVDIEPKYTPDTVVGMLGLGHIGGRTARMFRDIGFQVRGWSRSPRDIQGVDCRHGAAALPEMLGDCDHVCAILPSTAETAGLFDAGLLGAMKPGSQLLNAGRGNLIDEAALLTALDAGRPGHAVLDVVSTEPLPSVNPLWSHPGVTLTPHISGWHLGDAMKDVAENFRRLGAGEALLHEVDRQRGY</sequence>